<gene>
    <name evidence="7" type="ORF">R3P38DRAFT_3203253</name>
</gene>
<dbReference type="AlphaFoldDB" id="A0AAW0ASZ0"/>
<dbReference type="GO" id="GO:0004674">
    <property type="term" value="F:protein serine/threonine kinase activity"/>
    <property type="evidence" value="ECO:0007669"/>
    <property type="project" value="UniProtKB-KW"/>
</dbReference>
<keyword evidence="3" id="KW-0808">Transferase</keyword>
<organism evidence="7 8">
    <name type="scientific">Favolaschia claudopus</name>
    <dbReference type="NCBI Taxonomy" id="2862362"/>
    <lineage>
        <taxon>Eukaryota</taxon>
        <taxon>Fungi</taxon>
        <taxon>Dikarya</taxon>
        <taxon>Basidiomycota</taxon>
        <taxon>Agaricomycotina</taxon>
        <taxon>Agaricomycetes</taxon>
        <taxon>Agaricomycetidae</taxon>
        <taxon>Agaricales</taxon>
        <taxon>Marasmiineae</taxon>
        <taxon>Mycenaceae</taxon>
        <taxon>Favolaschia</taxon>
    </lineage>
</organism>
<accession>A0AAW0ASZ0</accession>
<keyword evidence="5" id="KW-0418">Kinase</keyword>
<evidence type="ECO:0000313" key="8">
    <source>
        <dbReference type="Proteomes" id="UP001362999"/>
    </source>
</evidence>
<dbReference type="InterPro" id="IPR011009">
    <property type="entry name" value="Kinase-like_dom_sf"/>
</dbReference>
<evidence type="ECO:0000256" key="6">
    <source>
        <dbReference type="ARBA" id="ARBA00022840"/>
    </source>
</evidence>
<evidence type="ECO:0000256" key="1">
    <source>
        <dbReference type="ARBA" id="ARBA00012513"/>
    </source>
</evidence>
<keyword evidence="4" id="KW-0547">Nucleotide-binding</keyword>
<evidence type="ECO:0000256" key="5">
    <source>
        <dbReference type="ARBA" id="ARBA00022777"/>
    </source>
</evidence>
<keyword evidence="6" id="KW-0067">ATP-binding</keyword>
<evidence type="ECO:0000313" key="7">
    <source>
        <dbReference type="EMBL" id="KAK7016280.1"/>
    </source>
</evidence>
<reference evidence="7 8" key="1">
    <citation type="journal article" date="2024" name="J Genomics">
        <title>Draft genome sequencing and assembly of Favolaschia claudopus CIRM-BRFM 2984 isolated from oak limbs.</title>
        <authorList>
            <person name="Navarro D."/>
            <person name="Drula E."/>
            <person name="Chaduli D."/>
            <person name="Cazenave R."/>
            <person name="Ahrendt S."/>
            <person name="Wang J."/>
            <person name="Lipzen A."/>
            <person name="Daum C."/>
            <person name="Barry K."/>
            <person name="Grigoriev I.V."/>
            <person name="Favel A."/>
            <person name="Rosso M.N."/>
            <person name="Martin F."/>
        </authorList>
    </citation>
    <scope>NUCLEOTIDE SEQUENCE [LARGE SCALE GENOMIC DNA]</scope>
    <source>
        <strain evidence="7 8">CIRM-BRFM 2984</strain>
    </source>
</reference>
<name>A0AAW0ASZ0_9AGAR</name>
<dbReference type="Gene3D" id="1.10.510.10">
    <property type="entry name" value="Transferase(Phosphotransferase) domain 1"/>
    <property type="match status" value="1"/>
</dbReference>
<dbReference type="GO" id="GO:0005524">
    <property type="term" value="F:ATP binding"/>
    <property type="evidence" value="ECO:0007669"/>
    <property type="project" value="UniProtKB-KW"/>
</dbReference>
<protein>
    <recommendedName>
        <fullName evidence="1">non-specific serine/threonine protein kinase</fullName>
        <ecNumber evidence="1">2.7.11.1</ecNumber>
    </recommendedName>
</protein>
<keyword evidence="8" id="KW-1185">Reference proteome</keyword>
<evidence type="ECO:0000256" key="4">
    <source>
        <dbReference type="ARBA" id="ARBA00022741"/>
    </source>
</evidence>
<dbReference type="SUPFAM" id="SSF56112">
    <property type="entry name" value="Protein kinase-like (PK-like)"/>
    <property type="match status" value="1"/>
</dbReference>
<comment type="caution">
    <text evidence="7">The sequence shown here is derived from an EMBL/GenBank/DDBJ whole genome shotgun (WGS) entry which is preliminary data.</text>
</comment>
<dbReference type="Proteomes" id="UP001362999">
    <property type="component" value="Unassembled WGS sequence"/>
</dbReference>
<sequence length="277" mass="31122">MAPKFSHHNPPPNFVCLRLLPPCCSFAARSSRPVLESLNTQQFLNLTRRQLNPVFVSRRTGVAPGPKLDLNLFSFRHVEVLQLKETCPTGHTAAVDWWTLGILIYEMIARNCYATTPFKGAERNNTFANIRDNPVHSKDTPNVSPAGKDCVTLLDKRRERGWEHKWVAKINWGLLRNQLPPIIPTMSFWENLHQIYWQGKESESLALSTLLHDIGDHIKELEDAVTHTEGDDKSESSHPLPQRLSSINFATLLPRSHSALIPAQSSLPQCNGGGRSG</sequence>
<evidence type="ECO:0000256" key="3">
    <source>
        <dbReference type="ARBA" id="ARBA00022679"/>
    </source>
</evidence>
<proteinExistence type="predicted"/>
<dbReference type="PANTHER" id="PTHR45637">
    <property type="entry name" value="FLIPPASE KINASE 1-RELATED"/>
    <property type="match status" value="1"/>
</dbReference>
<dbReference type="EMBL" id="JAWWNJ010000051">
    <property type="protein sequence ID" value="KAK7016280.1"/>
    <property type="molecule type" value="Genomic_DNA"/>
</dbReference>
<dbReference type="EC" id="2.7.11.1" evidence="1"/>
<keyword evidence="2" id="KW-0723">Serine/threonine-protein kinase</keyword>
<evidence type="ECO:0000256" key="2">
    <source>
        <dbReference type="ARBA" id="ARBA00022527"/>
    </source>
</evidence>